<protein>
    <recommendedName>
        <fullName evidence="5">Omega-protein</fullName>
    </recommendedName>
    <alternativeName>
        <fullName evidence="4">Relaxing enzyme</fullName>
    </alternativeName>
    <alternativeName>
        <fullName evidence="2">Swivelase</fullName>
    </alternativeName>
    <alternativeName>
        <fullName evidence="3">Untwisting enzyme</fullName>
    </alternativeName>
</protein>
<dbReference type="GO" id="GO:0006265">
    <property type="term" value="P:DNA topological change"/>
    <property type="evidence" value="ECO:0007669"/>
    <property type="project" value="InterPro"/>
</dbReference>
<evidence type="ECO:0000256" key="4">
    <source>
        <dbReference type="ARBA" id="ARBA00032235"/>
    </source>
</evidence>
<evidence type="ECO:0000256" key="5">
    <source>
        <dbReference type="ARBA" id="ARBA00032877"/>
    </source>
</evidence>
<organism evidence="7 8">
    <name type="scientific">Mannheimia haemolytica</name>
    <name type="common">Pasteurella haemolytica</name>
    <dbReference type="NCBI Taxonomy" id="75985"/>
    <lineage>
        <taxon>Bacteria</taxon>
        <taxon>Pseudomonadati</taxon>
        <taxon>Pseudomonadota</taxon>
        <taxon>Gammaproteobacteria</taxon>
        <taxon>Pasteurellales</taxon>
        <taxon>Pasteurellaceae</taxon>
        <taxon>Mannheimia</taxon>
    </lineage>
</organism>
<dbReference type="InterPro" id="IPR013497">
    <property type="entry name" value="Topo_IA_cen"/>
</dbReference>
<dbReference type="AlphaFoldDB" id="A0A378MYD3"/>
<evidence type="ECO:0000256" key="3">
    <source>
        <dbReference type="ARBA" id="ARBA00031985"/>
    </source>
</evidence>
<evidence type="ECO:0000313" key="7">
    <source>
        <dbReference type="EMBL" id="STY61220.1"/>
    </source>
</evidence>
<reference evidence="7 8" key="1">
    <citation type="submission" date="2018-06" db="EMBL/GenBank/DDBJ databases">
        <authorList>
            <consortium name="Pathogen Informatics"/>
            <person name="Doyle S."/>
        </authorList>
    </citation>
    <scope>NUCLEOTIDE SEQUENCE [LARGE SCALE GENOMIC DNA]</scope>
    <source>
        <strain evidence="7 8">NCTC10638</strain>
    </source>
</reference>
<sequence>MSRAIEKLQKNSDFIPLATSALARARADWLYGINMTRAYTLQGRWAGYKGVLSVGRVQTPVLGLIVRRDLEIEHFVPKDYFEVLAQIVVPETQERFKAQWQPSKACEDYQDEDGRVLSRPLAENVVKRITDSRQPSPNIKIKLKKKLHRCLILFRYYKWKPPADMGYPPKRCWIFAKSCMKPIN</sequence>
<dbReference type="InterPro" id="IPR013824">
    <property type="entry name" value="Topo_IA_cen_sub1"/>
</dbReference>
<dbReference type="Proteomes" id="UP000254802">
    <property type="component" value="Unassembled WGS sequence"/>
</dbReference>
<feature type="domain" description="Topo IA-type catalytic" evidence="6">
    <location>
        <begin position="14"/>
        <end position="184"/>
    </location>
</feature>
<accession>A0A378MYD3</accession>
<dbReference type="EMBL" id="UGPN01000002">
    <property type="protein sequence ID" value="STY61220.1"/>
    <property type="molecule type" value="Genomic_DNA"/>
</dbReference>
<dbReference type="InterPro" id="IPR003601">
    <property type="entry name" value="Topo_IA_2"/>
</dbReference>
<dbReference type="PROSITE" id="PS52039">
    <property type="entry name" value="TOPO_IA_2"/>
    <property type="match status" value="1"/>
</dbReference>
<evidence type="ECO:0000256" key="1">
    <source>
        <dbReference type="ARBA" id="ARBA00023235"/>
    </source>
</evidence>
<dbReference type="Pfam" id="PF01131">
    <property type="entry name" value="Topoisom_bac"/>
    <property type="match status" value="1"/>
</dbReference>
<proteinExistence type="predicted"/>
<dbReference type="GO" id="GO:0003917">
    <property type="term" value="F:DNA topoisomerase type I (single strand cut, ATP-independent) activity"/>
    <property type="evidence" value="ECO:0007669"/>
    <property type="project" value="InterPro"/>
</dbReference>
<dbReference type="SMART" id="SM00436">
    <property type="entry name" value="TOP1Bc"/>
    <property type="match status" value="1"/>
</dbReference>
<evidence type="ECO:0000313" key="8">
    <source>
        <dbReference type="Proteomes" id="UP000254802"/>
    </source>
</evidence>
<evidence type="ECO:0000256" key="2">
    <source>
        <dbReference type="ARBA" id="ARBA00030003"/>
    </source>
</evidence>
<dbReference type="SUPFAM" id="SSF56712">
    <property type="entry name" value="Prokaryotic type I DNA topoisomerase"/>
    <property type="match status" value="1"/>
</dbReference>
<gene>
    <name evidence="7" type="primary">topB_2</name>
    <name evidence="7" type="ORF">NCTC10638_02429</name>
</gene>
<dbReference type="STRING" id="75985.WC39_08525"/>
<dbReference type="GO" id="GO:0043597">
    <property type="term" value="C:cytoplasmic replication fork"/>
    <property type="evidence" value="ECO:0007669"/>
    <property type="project" value="TreeGrafter"/>
</dbReference>
<keyword evidence="1 7" id="KW-0413">Isomerase</keyword>
<dbReference type="GO" id="GO:0003677">
    <property type="term" value="F:DNA binding"/>
    <property type="evidence" value="ECO:0007669"/>
    <property type="project" value="InterPro"/>
</dbReference>
<dbReference type="GO" id="GO:0006281">
    <property type="term" value="P:DNA repair"/>
    <property type="evidence" value="ECO:0007669"/>
    <property type="project" value="TreeGrafter"/>
</dbReference>
<dbReference type="InterPro" id="IPR013825">
    <property type="entry name" value="Topo_IA_cen_sub2"/>
</dbReference>
<dbReference type="InterPro" id="IPR000380">
    <property type="entry name" value="Topo_IA"/>
</dbReference>
<dbReference type="Gene3D" id="1.10.460.10">
    <property type="entry name" value="Topoisomerase I, domain 2"/>
    <property type="match status" value="1"/>
</dbReference>
<dbReference type="Gene3D" id="2.70.20.10">
    <property type="entry name" value="Topoisomerase I, domain 3"/>
    <property type="match status" value="1"/>
</dbReference>
<name>A0A378MYD3_MANHA</name>
<dbReference type="PANTHER" id="PTHR11390:SF21">
    <property type="entry name" value="DNA TOPOISOMERASE 3-ALPHA"/>
    <property type="match status" value="1"/>
</dbReference>
<dbReference type="InterPro" id="IPR023405">
    <property type="entry name" value="Topo_IA_core_domain"/>
</dbReference>
<dbReference type="PANTHER" id="PTHR11390">
    <property type="entry name" value="PROKARYOTIC DNA TOPOISOMERASE"/>
    <property type="match status" value="1"/>
</dbReference>
<dbReference type="GO" id="GO:0006310">
    <property type="term" value="P:DNA recombination"/>
    <property type="evidence" value="ECO:0007669"/>
    <property type="project" value="TreeGrafter"/>
</dbReference>
<evidence type="ECO:0000259" key="6">
    <source>
        <dbReference type="PROSITE" id="PS52039"/>
    </source>
</evidence>